<evidence type="ECO:0000256" key="3">
    <source>
        <dbReference type="ARBA" id="ARBA00022692"/>
    </source>
</evidence>
<reference evidence="7 8" key="1">
    <citation type="submission" date="2019-01" db="EMBL/GenBank/DDBJ databases">
        <title>Vagococcus silagei sp. nov. isolated from brewer's grain.</title>
        <authorList>
            <person name="Guu J.-R."/>
        </authorList>
    </citation>
    <scope>NUCLEOTIDE SEQUENCE [LARGE SCALE GENOMIC DNA]</scope>
    <source>
        <strain evidence="7 8">2B-2</strain>
    </source>
</reference>
<keyword evidence="3 6" id="KW-0812">Transmembrane</keyword>
<feature type="transmembrane region" description="Helical" evidence="6">
    <location>
        <begin position="137"/>
        <end position="157"/>
    </location>
</feature>
<name>A0A4S3B698_9ENTE</name>
<comment type="subcellular location">
    <subcellularLocation>
        <location evidence="6">Cell membrane</location>
        <topology evidence="6">Multi-pass membrane protein</topology>
    </subcellularLocation>
    <subcellularLocation>
        <location evidence="1">Membrane</location>
        <topology evidence="1">Multi-pass membrane protein</topology>
    </subcellularLocation>
</comment>
<organism evidence="7 8">
    <name type="scientific">Vagococcus silagei</name>
    <dbReference type="NCBI Taxonomy" id="2508885"/>
    <lineage>
        <taxon>Bacteria</taxon>
        <taxon>Bacillati</taxon>
        <taxon>Bacillota</taxon>
        <taxon>Bacilli</taxon>
        <taxon>Lactobacillales</taxon>
        <taxon>Enterococcaceae</taxon>
        <taxon>Vagococcus</taxon>
    </lineage>
</organism>
<proteinExistence type="inferred from homology"/>
<keyword evidence="4 6" id="KW-1133">Transmembrane helix</keyword>
<evidence type="ECO:0000256" key="2">
    <source>
        <dbReference type="ARBA" id="ARBA00009142"/>
    </source>
</evidence>
<comment type="caution">
    <text evidence="7">The sequence shown here is derived from an EMBL/GenBank/DDBJ whole genome shotgun (WGS) entry which is preliminary data.</text>
</comment>
<sequence>MGIAIIYFLIIILANSIGAISGMGGGVIIKPLFDLIGYHSLTEITFYSSVAVFTMSISSTYKQIKNKIKIDWPKAITVSVGSMVGGVLGNKLFFYLVELFQDEGKVQLIQIILTVISLVLVLIYQLWLDKKLYLKNLVAFFIVGLFLGGFSTLLGIGGGPINVTLLVFCFGLPIKDATVYSIITIFFSQLAKIVGVYVTTHFEIFDLKLLLVIIPAALIGGYVGGLLSGKFSDKMVAKIFIGVVLLVMGINLFNLIQII</sequence>
<dbReference type="Proteomes" id="UP000310506">
    <property type="component" value="Unassembled WGS sequence"/>
</dbReference>
<comment type="similarity">
    <text evidence="2 6">Belongs to the 4-toluene sulfonate uptake permease (TSUP) (TC 2.A.102) family.</text>
</comment>
<feature type="transmembrane region" description="Helical" evidence="6">
    <location>
        <begin position="75"/>
        <end position="96"/>
    </location>
</feature>
<dbReference type="PANTHER" id="PTHR43701:SF2">
    <property type="entry name" value="MEMBRANE TRANSPORTER PROTEIN YJNA-RELATED"/>
    <property type="match status" value="1"/>
</dbReference>
<dbReference type="PANTHER" id="PTHR43701">
    <property type="entry name" value="MEMBRANE TRANSPORTER PROTEIN MJ0441-RELATED"/>
    <property type="match status" value="1"/>
</dbReference>
<keyword evidence="5 6" id="KW-0472">Membrane</keyword>
<evidence type="ECO:0000256" key="1">
    <source>
        <dbReference type="ARBA" id="ARBA00004141"/>
    </source>
</evidence>
<dbReference type="InterPro" id="IPR051598">
    <property type="entry name" value="TSUP/Inactive_protease-like"/>
</dbReference>
<dbReference type="AlphaFoldDB" id="A0A4S3B698"/>
<evidence type="ECO:0000256" key="5">
    <source>
        <dbReference type="ARBA" id="ARBA00023136"/>
    </source>
</evidence>
<dbReference type="OrthoDB" id="3181470at2"/>
<evidence type="ECO:0000313" key="8">
    <source>
        <dbReference type="Proteomes" id="UP000310506"/>
    </source>
</evidence>
<dbReference type="RefSeq" id="WP_136137909.1">
    <property type="nucleotide sequence ID" value="NZ_SDGV01000040.1"/>
</dbReference>
<dbReference type="EMBL" id="SDGV01000040">
    <property type="protein sequence ID" value="THB60125.1"/>
    <property type="molecule type" value="Genomic_DNA"/>
</dbReference>
<feature type="transmembrane region" description="Helical" evidence="6">
    <location>
        <begin position="235"/>
        <end position="256"/>
    </location>
</feature>
<feature type="transmembrane region" description="Helical" evidence="6">
    <location>
        <begin position="108"/>
        <end position="128"/>
    </location>
</feature>
<feature type="transmembrane region" description="Helical" evidence="6">
    <location>
        <begin position="209"/>
        <end position="229"/>
    </location>
</feature>
<keyword evidence="6" id="KW-1003">Cell membrane</keyword>
<accession>A0A4S3B698</accession>
<dbReference type="Pfam" id="PF01925">
    <property type="entry name" value="TauE"/>
    <property type="match status" value="1"/>
</dbReference>
<evidence type="ECO:0000256" key="6">
    <source>
        <dbReference type="RuleBase" id="RU363041"/>
    </source>
</evidence>
<keyword evidence="8" id="KW-1185">Reference proteome</keyword>
<feature type="transmembrane region" description="Helical" evidence="6">
    <location>
        <begin position="177"/>
        <end position="197"/>
    </location>
</feature>
<evidence type="ECO:0000313" key="7">
    <source>
        <dbReference type="EMBL" id="THB60125.1"/>
    </source>
</evidence>
<dbReference type="GO" id="GO:0005886">
    <property type="term" value="C:plasma membrane"/>
    <property type="evidence" value="ECO:0007669"/>
    <property type="project" value="UniProtKB-SubCell"/>
</dbReference>
<evidence type="ECO:0000256" key="4">
    <source>
        <dbReference type="ARBA" id="ARBA00022989"/>
    </source>
</evidence>
<feature type="transmembrane region" description="Helical" evidence="6">
    <location>
        <begin position="7"/>
        <end position="29"/>
    </location>
</feature>
<protein>
    <recommendedName>
        <fullName evidence="6">Probable membrane transporter protein</fullName>
    </recommendedName>
</protein>
<gene>
    <name evidence="7" type="ORF">ESZ54_12100</name>
</gene>
<dbReference type="InterPro" id="IPR002781">
    <property type="entry name" value="TM_pro_TauE-like"/>
</dbReference>